<proteinExistence type="predicted"/>
<protein>
    <submittedName>
        <fullName evidence="1">Uncharacterized protein</fullName>
    </submittedName>
</protein>
<accession>A0A398ANG2</accession>
<dbReference type="Proteomes" id="UP000264353">
    <property type="component" value="Chromosome A1"/>
</dbReference>
<evidence type="ECO:0000313" key="2">
    <source>
        <dbReference type="Proteomes" id="UP000264353"/>
    </source>
</evidence>
<name>A0A398ANG2_BRACM</name>
<reference evidence="1 2" key="1">
    <citation type="submission" date="2018-06" db="EMBL/GenBank/DDBJ databases">
        <title>WGS assembly of Brassica rapa FPsc.</title>
        <authorList>
            <person name="Bowman J."/>
            <person name="Kohchi T."/>
            <person name="Yamato K."/>
            <person name="Jenkins J."/>
            <person name="Shu S."/>
            <person name="Ishizaki K."/>
            <person name="Yamaoka S."/>
            <person name="Nishihama R."/>
            <person name="Nakamura Y."/>
            <person name="Berger F."/>
            <person name="Adam C."/>
            <person name="Aki S."/>
            <person name="Althoff F."/>
            <person name="Araki T."/>
            <person name="Arteaga-Vazquez M."/>
            <person name="Balasubrmanian S."/>
            <person name="Bauer D."/>
            <person name="Boehm C."/>
            <person name="Briginshaw L."/>
            <person name="Caballero-Perez J."/>
            <person name="Catarino B."/>
            <person name="Chen F."/>
            <person name="Chiyoda S."/>
            <person name="Chovatia M."/>
            <person name="Davies K."/>
            <person name="Delmans M."/>
            <person name="Demura T."/>
            <person name="Dierschke T."/>
            <person name="Dolan L."/>
            <person name="Dorantes-Acosta A."/>
            <person name="Eklund D."/>
            <person name="Florent S."/>
            <person name="Flores-Sandoval E."/>
            <person name="Fujiyama A."/>
            <person name="Fukuzawa H."/>
            <person name="Galik B."/>
            <person name="Grimanelli D."/>
            <person name="Grimwood J."/>
            <person name="Grossniklaus U."/>
            <person name="Hamada T."/>
            <person name="Haseloff J."/>
            <person name="Hetherington A."/>
            <person name="Higo A."/>
            <person name="Hirakawa Y."/>
            <person name="Hundley H."/>
            <person name="Ikeda Y."/>
            <person name="Inoue K."/>
            <person name="Inoue S."/>
            <person name="Ishida S."/>
            <person name="Jia Q."/>
            <person name="Kakita M."/>
            <person name="Kanazawa T."/>
            <person name="Kawai Y."/>
            <person name="Kawashima T."/>
            <person name="Kennedy M."/>
            <person name="Kinose K."/>
            <person name="Kinoshita T."/>
            <person name="Kohara Y."/>
            <person name="Koide E."/>
            <person name="Komatsu K."/>
            <person name="Kopischke S."/>
            <person name="Kubo M."/>
            <person name="Kyozuka J."/>
            <person name="Lagercrantz U."/>
            <person name="Lin S."/>
            <person name="Lindquist E."/>
            <person name="Lipzen A."/>
            <person name="Lu C."/>
            <person name="Luna E."/>
            <person name="Martienssen R."/>
            <person name="Minamino N."/>
            <person name="Mizutani M."/>
            <person name="Mizutani M."/>
            <person name="Mochizuki N."/>
            <person name="Monte I."/>
            <person name="Mosher R."/>
            <person name="Nagasaki H."/>
            <person name="Nakagami H."/>
            <person name="Naramoto S."/>
            <person name="Nishitani K."/>
            <person name="Ohtani M."/>
            <person name="Okamoto T."/>
            <person name="Okumura M."/>
            <person name="Phillips J."/>
            <person name="Pollak B."/>
            <person name="Reinders A."/>
            <person name="Roevekamp M."/>
            <person name="Sano R."/>
            <person name="Sawa S."/>
            <person name="Schmid M."/>
            <person name="Shirakawa M."/>
            <person name="Solano R."/>
            <person name="Spunde A."/>
            <person name="Suetsugu N."/>
            <person name="Sugano S."/>
            <person name="Sugiyama A."/>
            <person name="Sun R."/>
            <person name="Suzuki Y."/>
            <person name="Takenaka M."/>
            <person name="Takezawa D."/>
            <person name="Tomogane H."/>
            <person name="Tsuzuki M."/>
            <person name="Ueda T."/>
            <person name="Umeda M."/>
            <person name="Ward J."/>
            <person name="Watanabe Y."/>
            <person name="Yazaki K."/>
            <person name="Yokoyama R."/>
            <person name="Yoshitake Y."/>
            <person name="Yotsui I."/>
            <person name="Zachgo S."/>
            <person name="Schmutz J."/>
        </authorList>
    </citation>
    <scope>NUCLEOTIDE SEQUENCE [LARGE SCALE GENOMIC DNA]</scope>
    <source>
        <strain evidence="2">cv. B-3</strain>
    </source>
</reference>
<dbReference type="AlphaFoldDB" id="A0A398ANG2"/>
<dbReference type="PANTHER" id="PTHR31969">
    <property type="entry name" value="GEM-LIKE PROTEIN 2"/>
    <property type="match status" value="1"/>
</dbReference>
<sequence>MYRDVWRLETWKKFYSSCNVTSNNSSVPLHQLKSVRPSTSTVKPAEKYIQVISVDDHELWFIGFLN</sequence>
<evidence type="ECO:0000313" key="1">
    <source>
        <dbReference type="EMBL" id="RID77170.1"/>
    </source>
</evidence>
<gene>
    <name evidence="1" type="ORF">BRARA_A00098</name>
</gene>
<dbReference type="EMBL" id="CM010628">
    <property type="protein sequence ID" value="RID77170.1"/>
    <property type="molecule type" value="Genomic_DNA"/>
</dbReference>
<organism evidence="1 2">
    <name type="scientific">Brassica campestris</name>
    <name type="common">Field mustard</name>
    <dbReference type="NCBI Taxonomy" id="3711"/>
    <lineage>
        <taxon>Eukaryota</taxon>
        <taxon>Viridiplantae</taxon>
        <taxon>Streptophyta</taxon>
        <taxon>Embryophyta</taxon>
        <taxon>Tracheophyta</taxon>
        <taxon>Spermatophyta</taxon>
        <taxon>Magnoliopsida</taxon>
        <taxon>eudicotyledons</taxon>
        <taxon>Gunneridae</taxon>
        <taxon>Pentapetalae</taxon>
        <taxon>rosids</taxon>
        <taxon>malvids</taxon>
        <taxon>Brassicales</taxon>
        <taxon>Brassicaceae</taxon>
        <taxon>Brassiceae</taxon>
        <taxon>Brassica</taxon>
    </lineage>
</organism>
<dbReference type="InterPro" id="IPR037848">
    <property type="entry name" value="GEM-like"/>
</dbReference>